<reference evidence="2" key="1">
    <citation type="submission" date="2022-09" db="EMBL/GenBank/DDBJ databases">
        <title>Aureispira anguillicida sp. nov., isolated from Leptocephalus of Japanese eel Anguilla japonica.</title>
        <authorList>
            <person name="Yuasa K."/>
            <person name="Mekata T."/>
            <person name="Ikunari K."/>
        </authorList>
    </citation>
    <scope>NUCLEOTIDE SEQUENCE</scope>
    <source>
        <strain evidence="2">EL160426</strain>
    </source>
</reference>
<dbReference type="Proteomes" id="UP001060919">
    <property type="component" value="Chromosome"/>
</dbReference>
<dbReference type="RefSeq" id="WP_264790599.1">
    <property type="nucleotide sequence ID" value="NZ_AP026867.1"/>
</dbReference>
<evidence type="ECO:0000259" key="1">
    <source>
        <dbReference type="PROSITE" id="PS50234"/>
    </source>
</evidence>
<keyword evidence="3" id="KW-1185">Reference proteome</keyword>
<dbReference type="Gene3D" id="3.40.50.410">
    <property type="entry name" value="von Willebrand factor, type A domain"/>
    <property type="match status" value="1"/>
</dbReference>
<evidence type="ECO:0000313" key="2">
    <source>
        <dbReference type="EMBL" id="BDS15441.1"/>
    </source>
</evidence>
<dbReference type="SMART" id="SM00327">
    <property type="entry name" value="VWA"/>
    <property type="match status" value="1"/>
</dbReference>
<name>A0A916DWG2_9BACT</name>
<gene>
    <name evidence="2" type="ORF">AsAng_0062250</name>
</gene>
<dbReference type="InterPro" id="IPR002035">
    <property type="entry name" value="VWF_A"/>
</dbReference>
<dbReference type="EMBL" id="AP026867">
    <property type="protein sequence ID" value="BDS15441.1"/>
    <property type="molecule type" value="Genomic_DNA"/>
</dbReference>
<sequence>MAKKILYKKILSLILVFSFGLSYVQAQNQRLSKSTYRALNNYISYSNEVSHALNLMYFDFLNINDQFYHYVEDSITTIRYTKEDILTNAEYFPIYPKDLYPNILDDNIYIPYDKRGAPLQLIGKVVNVLKEINNTRSLVERYISSGDYLQDTNLVQGFKWLRRVEVLYYDMFTLQEKLHWNLSSIIQTYNQPEIDSNALRTMQELQPFLKQIKLVIKSIRANDGSSSLNYNCLKLNEFIRRLDSKKDQILHGLKRTPNSLHSPEQRFAALLDRAKKILKSSNEYKQAPLYQKEQFKPNYYYYNIHLLDNYNRAGNGAATLFNNFINDNDVYWLYEHEMPHMFEVLYPDIPEYEQYQTPDIDIEQLIQKKLQEKRTSDSLAQVKSDSIALAQHIADSIEYRKNNPEIGDMNLNGFATNNLVFLLDISSSMKDTNKLPLLKEALVQLLDLMRAEDNITLITYSGKAQVVLPPSSVTSEANKKQILSIIDGLASSGMSDANKGIRLAYKTIEESIIKNGNNRIIMATDGGFKLNNRTKQIIKRKTRDKDPVRLSVFYFSQKEYTHHKALLEDLSTIGAGKYSYIQKENAKKILVIEAQEVRNKGKLRAGQKANN</sequence>
<dbReference type="InterPro" id="IPR051173">
    <property type="entry name" value="Ca_channel_alpha-2/delta"/>
</dbReference>
<dbReference type="PROSITE" id="PS50234">
    <property type="entry name" value="VWFA"/>
    <property type="match status" value="1"/>
</dbReference>
<proteinExistence type="predicted"/>
<dbReference type="SUPFAM" id="SSF53300">
    <property type="entry name" value="vWA-like"/>
    <property type="match status" value="1"/>
</dbReference>
<dbReference type="PANTHER" id="PTHR10166:SF37">
    <property type="entry name" value="STOLID, ISOFORM H"/>
    <property type="match status" value="1"/>
</dbReference>
<dbReference type="Pfam" id="PF13519">
    <property type="entry name" value="VWA_2"/>
    <property type="match status" value="1"/>
</dbReference>
<accession>A0A916DWG2</accession>
<protein>
    <submittedName>
        <fullName evidence="2">VWA domain-containing protein</fullName>
    </submittedName>
</protein>
<organism evidence="2 3">
    <name type="scientific">Aureispira anguillae</name>
    <dbReference type="NCBI Taxonomy" id="2864201"/>
    <lineage>
        <taxon>Bacteria</taxon>
        <taxon>Pseudomonadati</taxon>
        <taxon>Bacteroidota</taxon>
        <taxon>Saprospiria</taxon>
        <taxon>Saprospirales</taxon>
        <taxon>Saprospiraceae</taxon>
        <taxon>Aureispira</taxon>
    </lineage>
</organism>
<dbReference type="InterPro" id="IPR036465">
    <property type="entry name" value="vWFA_dom_sf"/>
</dbReference>
<dbReference type="KEGG" id="aup:AsAng_0062250"/>
<dbReference type="PANTHER" id="PTHR10166">
    <property type="entry name" value="VOLTAGE-DEPENDENT CALCIUM CHANNEL SUBUNIT ALPHA-2/DELTA-RELATED"/>
    <property type="match status" value="1"/>
</dbReference>
<evidence type="ECO:0000313" key="3">
    <source>
        <dbReference type="Proteomes" id="UP001060919"/>
    </source>
</evidence>
<feature type="domain" description="VWFA" evidence="1">
    <location>
        <begin position="418"/>
        <end position="597"/>
    </location>
</feature>
<dbReference type="AlphaFoldDB" id="A0A916DWG2"/>